<evidence type="ECO:0000259" key="1">
    <source>
        <dbReference type="Pfam" id="PF18155"/>
    </source>
</evidence>
<dbReference type="InterPro" id="IPR055254">
    <property type="entry name" value="pPIWI_RE_Z"/>
</dbReference>
<dbReference type="SUPFAM" id="SSF52540">
    <property type="entry name" value="P-loop containing nucleoside triphosphate hydrolases"/>
    <property type="match status" value="1"/>
</dbReference>
<feature type="domain" description="pPIWI-RE three-gene island" evidence="1">
    <location>
        <begin position="25"/>
        <end position="153"/>
    </location>
</feature>
<dbReference type="EMBL" id="LZRT01000060">
    <property type="protein sequence ID" value="OUM88530.1"/>
    <property type="molecule type" value="Genomic_DNA"/>
</dbReference>
<accession>A0A1Y3PMG3</accession>
<organism evidence="2 3">
    <name type="scientific">Bacillus thermozeamaize</name>
    <dbReference type="NCBI Taxonomy" id="230954"/>
    <lineage>
        <taxon>Bacteria</taxon>
        <taxon>Bacillati</taxon>
        <taxon>Bacillota</taxon>
        <taxon>Bacilli</taxon>
        <taxon>Bacillales</taxon>
        <taxon>Bacillaceae</taxon>
        <taxon>Bacillus</taxon>
    </lineage>
</organism>
<dbReference type="Proteomes" id="UP000196475">
    <property type="component" value="Unassembled WGS sequence"/>
</dbReference>
<protein>
    <recommendedName>
        <fullName evidence="1">pPIWI-RE three-gene island domain-containing protein</fullName>
    </recommendedName>
</protein>
<evidence type="ECO:0000313" key="2">
    <source>
        <dbReference type="EMBL" id="OUM88530.1"/>
    </source>
</evidence>
<dbReference type="Pfam" id="PF18155">
    <property type="entry name" value="pPIWI_RE_Z"/>
    <property type="match status" value="1"/>
</dbReference>
<evidence type="ECO:0000313" key="3">
    <source>
        <dbReference type="Proteomes" id="UP000196475"/>
    </source>
</evidence>
<proteinExistence type="predicted"/>
<reference evidence="3" key="1">
    <citation type="submission" date="2016-06" db="EMBL/GenBank/DDBJ databases">
        <authorList>
            <person name="Nascimento L."/>
            <person name="Pereira R.V."/>
            <person name="Martins L.F."/>
            <person name="Quaggio R.B."/>
            <person name="Silva A.M."/>
            <person name="Setubal J.C."/>
        </authorList>
    </citation>
    <scope>NUCLEOTIDE SEQUENCE [LARGE SCALE GENOMIC DNA]</scope>
</reference>
<dbReference type="InterPro" id="IPR027417">
    <property type="entry name" value="P-loop_NTPase"/>
</dbReference>
<sequence length="1029" mass="119821">MRKNGRQITEDLRKRFVDLTGDRDAAEMIFPVELLLWGFYQVHSEGKAQEAWSLIPGYDEPILPGTHRELIARLRVLFPTFRNRQAWHDLIQEYQEIDLKYRLFAITPEGYLQKNTPDFIPDRETVYRQILDKPIPFHAVENTFAKPGLFVYQRSIDGQVQEFRGELFSLPKVEGRVRRLPLYRSKKRVGGSFPADWIDMSEEMDEILGGSRFRDFVRQSQFIPLGDKPFQYAGNLHIAGGLGVGKSTFILLETYRLVKKHQVKVGIIEGSVEGVLEKVRELRKLGLKAVPIIGRSNRTGHLAEFLYSVSKKAEDLTSLREEAADELRYLSGKCVIHALAEDFAGDQHYPCAALQQEKQKRLLCPLYAQCGVIRPELELVDADVWVATAPSVLKSRFSPMVDPYRRTYYEAMYQYLDVIFVDEADQVQMAFDQAFIGQYDLIGKSDDLFGRLVRSTAPRVASDPGLYSHTLVSNWLSHFDYLRNIVNKMYHLLSRSPSLASWLKNRIFHVYRILHDVAKHLWGENYQEQAGYKMLSDYAKEPLNHLVLSPIVDQLLNPIDQQRKKNLLAQCLKAIANEEKRYEDEPKLFQKLEFFLYLARIDEHLRYLTTNHLYVNPYLNLEEEIGQMFRTTPRDYHPFIKDSMTGLLLGYRYLATDGVREGHFKLLEYNGVGRELLKDWHRIYEDADQWEGPAVVFLSGSSYAPGSHHFHLDIPVHWLLISQREKPWIDQRLRLIPDLEANRYLYVSGTRHREERTLAIQKMVRDLKGTIASELAYWRDENRKILLVVNSYEDLEGVREVLQSDPDWKDCFRLLSRERVEEGHFIPKRFIRDFAQEEADVLAVPLTAVRRGYNILQPDTGRSLFGSVFFLVRPYHVPGDMAYIIPSLHGYLPSYLRTIGSKRLQYEDGIKHLRHKSIQFLEDMVRKPQFWALLDEDERRLLSWYTFILVWQMIGRLLRGGTNARVWYVDSKFAHPHGVHGTGVEDSMLASWKQMLQELAGDLIVQELYGPFMQSIDHLINSEREIADV</sequence>
<gene>
    <name evidence="2" type="ORF">BAA01_05375</name>
</gene>
<dbReference type="AlphaFoldDB" id="A0A1Y3PMG3"/>
<name>A0A1Y3PMG3_9BACI</name>
<comment type="caution">
    <text evidence="2">The sequence shown here is derived from an EMBL/GenBank/DDBJ whole genome shotgun (WGS) entry which is preliminary data.</text>
</comment>